<accession>A0A811NGT9</accession>
<evidence type="ECO:0000313" key="3">
    <source>
        <dbReference type="EMBL" id="CAD6220716.1"/>
    </source>
</evidence>
<dbReference type="PANTHER" id="PTHR34271">
    <property type="entry name" value="NUCLEOLAR HISTONE METHYLTRANSFERASE-RELATED PROTEIN"/>
    <property type="match status" value="1"/>
</dbReference>
<proteinExistence type="predicted"/>
<dbReference type="EMBL" id="CAJGYO010000003">
    <property type="protein sequence ID" value="CAD6220716.1"/>
    <property type="molecule type" value="Genomic_DNA"/>
</dbReference>
<feature type="domain" description="WIYLD" evidence="2">
    <location>
        <begin position="61"/>
        <end position="87"/>
    </location>
</feature>
<dbReference type="AlphaFoldDB" id="A0A811NGT9"/>
<gene>
    <name evidence="3" type="ORF">NCGR_LOCUS14148</name>
</gene>
<evidence type="ECO:0000313" key="4">
    <source>
        <dbReference type="Proteomes" id="UP000604825"/>
    </source>
</evidence>
<reference evidence="3" key="1">
    <citation type="submission" date="2020-10" db="EMBL/GenBank/DDBJ databases">
        <authorList>
            <person name="Han B."/>
            <person name="Lu T."/>
            <person name="Zhao Q."/>
            <person name="Huang X."/>
            <person name="Zhao Y."/>
        </authorList>
    </citation>
    <scope>NUCLEOTIDE SEQUENCE</scope>
</reference>
<evidence type="ECO:0000256" key="1">
    <source>
        <dbReference type="SAM" id="MobiDB-lite"/>
    </source>
</evidence>
<comment type="caution">
    <text evidence="3">The sequence shown here is derived from an EMBL/GenBank/DDBJ whole genome shotgun (WGS) entry which is preliminary data.</text>
</comment>
<organism evidence="3 4">
    <name type="scientific">Miscanthus lutarioriparius</name>
    <dbReference type="NCBI Taxonomy" id="422564"/>
    <lineage>
        <taxon>Eukaryota</taxon>
        <taxon>Viridiplantae</taxon>
        <taxon>Streptophyta</taxon>
        <taxon>Embryophyta</taxon>
        <taxon>Tracheophyta</taxon>
        <taxon>Spermatophyta</taxon>
        <taxon>Magnoliopsida</taxon>
        <taxon>Liliopsida</taxon>
        <taxon>Poales</taxon>
        <taxon>Poaceae</taxon>
        <taxon>PACMAD clade</taxon>
        <taxon>Panicoideae</taxon>
        <taxon>Andropogonodae</taxon>
        <taxon>Andropogoneae</taxon>
        <taxon>Saccharinae</taxon>
        <taxon>Miscanthus</taxon>
    </lineage>
</organism>
<dbReference type="InterPro" id="IPR018848">
    <property type="entry name" value="WIYLD_domain"/>
</dbReference>
<name>A0A811NGT9_9POAL</name>
<evidence type="ECO:0000259" key="2">
    <source>
        <dbReference type="Pfam" id="PF10440"/>
    </source>
</evidence>
<feature type="compositionally biased region" description="Polar residues" evidence="1">
    <location>
        <begin position="117"/>
        <end position="131"/>
    </location>
</feature>
<dbReference type="PANTHER" id="PTHR34271:SF1">
    <property type="entry name" value="NUCLEOLAR HISTONE METHYLTRANSFERASE-RELATED PROTEIN"/>
    <property type="match status" value="1"/>
</dbReference>
<feature type="compositionally biased region" description="Pro residues" evidence="1">
    <location>
        <begin position="141"/>
        <end position="152"/>
    </location>
</feature>
<dbReference type="Proteomes" id="UP000604825">
    <property type="component" value="Unassembled WGS sequence"/>
</dbReference>
<sequence>MGWPRTKRGDRRIDAAIDHLVPYGFSKPRIRKIINELLKVAVAPLSQKSFLAIGILPSSSLYGKDGWFLLEEDSYRVVLDRLLEEQAHQDQKQEAAAAEEASPQNGMEVSCVDGEASNESQSAFERQASPNSSPPLEYVLPLPPAKGPPRARPPCYGWISEESDTESEPEDGEMLSDVARPIIFPKKDVPNPVETLPPKRKRPSRWDVCPNWRLSLSTVNANIDVGAREINLNINGKEEKYVFETRVEQCS</sequence>
<dbReference type="OrthoDB" id="1898570at2759"/>
<keyword evidence="4" id="KW-1185">Reference proteome</keyword>
<feature type="compositionally biased region" description="Acidic residues" evidence="1">
    <location>
        <begin position="161"/>
        <end position="173"/>
    </location>
</feature>
<protein>
    <recommendedName>
        <fullName evidence="2">WIYLD domain-containing protein</fullName>
    </recommendedName>
</protein>
<feature type="region of interest" description="Disordered" evidence="1">
    <location>
        <begin position="90"/>
        <end position="173"/>
    </location>
</feature>
<dbReference type="Pfam" id="PF10440">
    <property type="entry name" value="WIYLD"/>
    <property type="match status" value="2"/>
</dbReference>
<feature type="compositionally biased region" description="Low complexity" evidence="1">
    <location>
        <begin position="94"/>
        <end position="104"/>
    </location>
</feature>
<feature type="domain" description="WIYLD" evidence="2">
    <location>
        <begin position="7"/>
        <end position="40"/>
    </location>
</feature>